<evidence type="ECO:0000256" key="7">
    <source>
        <dbReference type="ARBA" id="ARBA00022918"/>
    </source>
</evidence>
<dbReference type="Gene3D" id="2.40.70.10">
    <property type="entry name" value="Acid Proteases"/>
    <property type="match status" value="1"/>
</dbReference>
<evidence type="ECO:0000256" key="2">
    <source>
        <dbReference type="ARBA" id="ARBA00022679"/>
    </source>
</evidence>
<dbReference type="EC" id="2.7.7.49" evidence="1"/>
<dbReference type="Pfam" id="PF00078">
    <property type="entry name" value="RVT_1"/>
    <property type="match status" value="1"/>
</dbReference>
<dbReference type="Gene3D" id="3.30.70.270">
    <property type="match status" value="2"/>
</dbReference>
<keyword evidence="2" id="KW-0808">Transferase</keyword>
<evidence type="ECO:0000256" key="8">
    <source>
        <dbReference type="SAM" id="MobiDB-lite"/>
    </source>
</evidence>
<dbReference type="FunFam" id="1.10.340.70:FF:000001">
    <property type="entry name" value="Retrovirus-related Pol polyprotein from transposon gypsy-like Protein"/>
    <property type="match status" value="1"/>
</dbReference>
<dbReference type="InterPro" id="IPR036397">
    <property type="entry name" value="RNaseH_sf"/>
</dbReference>
<evidence type="ECO:0000256" key="5">
    <source>
        <dbReference type="ARBA" id="ARBA00022759"/>
    </source>
</evidence>
<dbReference type="Pfam" id="PF17917">
    <property type="entry name" value="RT_RNaseH"/>
    <property type="match status" value="1"/>
</dbReference>
<evidence type="ECO:0000256" key="4">
    <source>
        <dbReference type="ARBA" id="ARBA00022722"/>
    </source>
</evidence>
<protein>
    <recommendedName>
        <fullName evidence="1">RNA-directed DNA polymerase</fullName>
        <ecNumber evidence="1">2.7.7.49</ecNumber>
    </recommendedName>
</protein>
<dbReference type="GO" id="GO:0004190">
    <property type="term" value="F:aspartic-type endopeptidase activity"/>
    <property type="evidence" value="ECO:0007669"/>
    <property type="project" value="InterPro"/>
</dbReference>
<dbReference type="PANTHER" id="PTHR37984:SF5">
    <property type="entry name" value="PROTEIN NYNRIN-LIKE"/>
    <property type="match status" value="1"/>
</dbReference>
<evidence type="ECO:0000313" key="13">
    <source>
        <dbReference type="Proteomes" id="UP000663854"/>
    </source>
</evidence>
<evidence type="ECO:0000256" key="3">
    <source>
        <dbReference type="ARBA" id="ARBA00022695"/>
    </source>
</evidence>
<organism evidence="11 13">
    <name type="scientific">Rotaria sordida</name>
    <dbReference type="NCBI Taxonomy" id="392033"/>
    <lineage>
        <taxon>Eukaryota</taxon>
        <taxon>Metazoa</taxon>
        <taxon>Spiralia</taxon>
        <taxon>Gnathifera</taxon>
        <taxon>Rotifera</taxon>
        <taxon>Eurotatoria</taxon>
        <taxon>Bdelloidea</taxon>
        <taxon>Philodinida</taxon>
        <taxon>Philodinidae</taxon>
        <taxon>Rotaria</taxon>
    </lineage>
</organism>
<dbReference type="InterPro" id="IPR001969">
    <property type="entry name" value="Aspartic_peptidase_AS"/>
</dbReference>
<dbReference type="InterPro" id="IPR000477">
    <property type="entry name" value="RT_dom"/>
</dbReference>
<dbReference type="SUPFAM" id="SSF56672">
    <property type="entry name" value="DNA/RNA polymerases"/>
    <property type="match status" value="1"/>
</dbReference>
<dbReference type="InterPro" id="IPR050951">
    <property type="entry name" value="Retrovirus_Pol_polyprotein"/>
</dbReference>
<keyword evidence="5" id="KW-0255">Endonuclease</keyword>
<evidence type="ECO:0000259" key="10">
    <source>
        <dbReference type="PROSITE" id="PS50994"/>
    </source>
</evidence>
<feature type="domain" description="Integrase catalytic" evidence="10">
    <location>
        <begin position="1848"/>
        <end position="2012"/>
    </location>
</feature>
<dbReference type="GO" id="GO:0015074">
    <property type="term" value="P:DNA integration"/>
    <property type="evidence" value="ECO:0007669"/>
    <property type="project" value="InterPro"/>
</dbReference>
<evidence type="ECO:0000256" key="6">
    <source>
        <dbReference type="ARBA" id="ARBA00022801"/>
    </source>
</evidence>
<dbReference type="PROSITE" id="PS50994">
    <property type="entry name" value="INTEGRASE"/>
    <property type="match status" value="1"/>
</dbReference>
<dbReference type="Gene3D" id="3.30.420.10">
    <property type="entry name" value="Ribonuclease H-like superfamily/Ribonuclease H"/>
    <property type="match status" value="1"/>
</dbReference>
<keyword evidence="4" id="KW-0540">Nuclease</keyword>
<dbReference type="PROSITE" id="PS00141">
    <property type="entry name" value="ASP_PROTEASE"/>
    <property type="match status" value="1"/>
</dbReference>
<feature type="compositionally biased region" description="Low complexity" evidence="8">
    <location>
        <begin position="837"/>
        <end position="847"/>
    </location>
</feature>
<dbReference type="PANTHER" id="PTHR37984">
    <property type="entry name" value="PROTEIN CBG26694"/>
    <property type="match status" value="1"/>
</dbReference>
<name>A0A814ZT25_9BILA</name>
<proteinExistence type="predicted"/>
<dbReference type="InterPro" id="IPR043128">
    <property type="entry name" value="Rev_trsase/Diguanyl_cyclase"/>
</dbReference>
<evidence type="ECO:0000256" key="1">
    <source>
        <dbReference type="ARBA" id="ARBA00012493"/>
    </source>
</evidence>
<dbReference type="CDD" id="cd00303">
    <property type="entry name" value="retropepsin_like"/>
    <property type="match status" value="1"/>
</dbReference>
<evidence type="ECO:0000313" key="11">
    <source>
        <dbReference type="EMBL" id="CAF1247470.1"/>
    </source>
</evidence>
<evidence type="ECO:0000313" key="14">
    <source>
        <dbReference type="Proteomes" id="UP000663870"/>
    </source>
</evidence>
<dbReference type="InterPro" id="IPR043502">
    <property type="entry name" value="DNA/RNA_pol_sf"/>
</dbReference>
<sequence length="2525" mass="292828">MFIDNLAFNLTQSSNHFRYTESIKKFAICLYVLGSKQCYEFVRLNMPGSIPNLTTLGDLINKSNMTLAEAEFKFDSLQQFQSGFGFCSEDTTGVIPKVEYDSSTNSFIGFTTPVVDGIPLRKHYQTDTFDDFKIIRNTNATAPLLNVHMFQSISIEDDPTNFPKPFLLSAYGVDNKFTAMDILHRWMHIFERCLDKGVRIVGFSTDPVHIVTKWRNQLLSSTADLYIGNDKISMTHIEQLINNNNSTKLDHDLTKSDINPKDRQNYNSCIKLISDDVINLLNDSIDTNGTVVYLTLLKMIVKAYIDKSTSIHELEQQYLPKQKLINIHSFNSQPCESLFRDARSLSSTFSTVVNFTVKDFIRRSQKLSILNQFRYNQLEKDLSFPIHHKHKREHPLPSLHQLDEIDTLDIQQLISNAYDQALHLVKHSKILDTLNEHKINCIDDLSNYIFDLLNKNSRMINYSFRTENNTTEEFGLDEENDDNDVRTTQLLLYIQRYQLNFTLYYHNFIIVIKITAYNLRSAGNDPEFTGDLLTKTSERTVKRLTLDSLNNTTEQIQTMSHTAQDSAMMICYRECLSNLDKFNGGEDQKVSQFINNIERIGRMINANDDILHCMCTAKLDGEVKRWYEDNMTLTKWENLKPALLERFTTSDSTSKIFEQLKERKQKSDETITSYYDAVIKLYREYDSSMSQKMMISWLKNGIKDSLKTQIKRQMKLLSESARTIQAFLKIAKDEQELQEEDSSELQATQSCLPYITNTSQQKNYSSTSRPSPILHKRESHYSSINNSSRRQDVNVKPYSPTQHDSQRRPCGVCQRINHRTIDSGTRDGGHSSSKENPSTTNYTSPTSLTPIHIKVQVNNKQHQAIVDTGSAITIINQQLLKTIYHKEFTYKKKLHKSANCSSINIIGEIQLEIKIQGYKTLILADVATNLITDLLLGNDWITANNVIIDSPQQCIYLTDNKRNILATATFVKPAHLQLPVLLTDEITLPPHSEKCVNIKVLSPTMNITEALFEPAAYLYSKQMLLTNALIKLEDNRSQVMILNANDRQKTLSKNTSLGYITYQSKANNYLILPVLTKNKTDRSTPITSNFYRRNNSFVSRSWIPSMNNKRKVQSTNFTCQMNDNIDPEHQCYVCQEQFLSRNDLQQHLRRTCYPSEMREQIGKLTQHIEDDKQQQQLQQLLWKHGKLYDIRQPSIIKATVHHAIETGTHPPTYTPPYRVSYKDEQIQREEIDKLLKQGIIEESTSPWSSPIVLVRKKDGSVRFCIDFRKLNNITTKDAFPMPRIDDIFDHLSEAEYYTTIDFKSGYFQVGLDPKDRPKTAFSTRDQHYQFTVLPQGVTNGPPAFQRIVSQILGPTRWQHSLAYLDDVIIYSPTFDQHLIHLDDILNRLNNANFRLNVNKCQIAKTAIDFLGHHIEHSNIRPNTDNIRALLGTQQPTTAKEAFRFVKAAEYYRKFIPGFSTIAQPLYKYAPTTKEQRSQKSQATPIILSDEELHAFNELKRILTHDLVLRIPDQNLSFKIQTDASKIGIGAVLMQTHPNEDLPIAYLSKKLTTTQMNWPATEQECYAIVFAIEKWHKYLDGRSFIIETDHKPLLPFNTKKQLNSKCERWRLKLQQYQFTIRYIKGKHNTVADYLSRLPVDNATNDEDDYTPTTSRATQTDNHMQTQIIAPIMTRRQARQQLNERTDHHVPDQTCNGNRQERNVDISIDHSCIPKAEQLPTSIHNTDSDRIIPFTLEQIKELQHQDDEINNIIHNIKNYKEYFVKNNLLMKKRFPPVPVIPKGRIRLDIIKIYHDTPANGAHFGRNQTIQKIQQRYFWPNMVSDIRNYVQSCLPCLKNNPLRQKPPGALKPIKPPEGVWQLLTMDFHGPITPTTKNGKKYIILLTDVLSKFVITKAVRDCTALTAARFLTEDVILKYGTPKCILTDNGTHFTADMMTELFKKIGIIHLYSTPYHPMTNGQIERFNATMDSKIATLSNEKRTNWDEQLQFVTFNYNTSIHATTGQIPFELMHGRSPILPFDQQQPLVTLSQDPDHKSKLNHHLSTLTEQARTNILKRQEKYKERYDQHRTNPHYKDLYNNGNCGKFELPSSLFKKFYINRQTSISTLNDLIDYAFHIKNYTIDTEDQLNKPPKPSDPALIQIQFIHENDPSIILLIEVFYLPPENSFTFNKIKQLCKIIFLPNHIINSWGDPKKELKKFLRFKLFDDDDIDFIIPKNTQYIFKGWFNRTYPQSIHIKDGAGDQYSLQSAMYITFNEWLDKRMTLANWGCGIDSSLQTYITMNDYDDIKDRKIYDEKQIRQLMETYAINDCFSVTKLSQIMKHFEPSKPPLEENNIYILDCEPTEEEIQSNELLNDNDTVESVHVLDERTTVNDIMELDEPDSNVVFLVHGQTNILDGLEAISEGEEQQQPIQNSILINKEIKTTSKHHSTSKEQLTKTQRNNIRKRAARYNFKVTRKIYYKFTTLDIKGILIDMNIHWLNVNVINSTLYIGVKNEATRKHVENLLHDEMFTEAHYKRFNKKRSRRRKN</sequence>
<dbReference type="Pfam" id="PF17921">
    <property type="entry name" value="Integrase_H2C2"/>
    <property type="match status" value="1"/>
</dbReference>
<accession>A0A814ZT25</accession>
<dbReference type="InterPro" id="IPR001584">
    <property type="entry name" value="Integrase_cat-core"/>
</dbReference>
<dbReference type="Pfam" id="PF00665">
    <property type="entry name" value="rve"/>
    <property type="match status" value="1"/>
</dbReference>
<dbReference type="GO" id="GO:0003964">
    <property type="term" value="F:RNA-directed DNA polymerase activity"/>
    <property type="evidence" value="ECO:0007669"/>
    <property type="project" value="UniProtKB-KW"/>
</dbReference>
<dbReference type="FunFam" id="3.30.420.10:FF:000032">
    <property type="entry name" value="Retrovirus-related Pol polyprotein from transposon 297-like Protein"/>
    <property type="match status" value="1"/>
</dbReference>
<dbReference type="FunFam" id="3.10.20.370:FF:000001">
    <property type="entry name" value="Retrovirus-related Pol polyprotein from transposon 17.6-like protein"/>
    <property type="match status" value="1"/>
</dbReference>
<feature type="region of interest" description="Disordered" evidence="8">
    <location>
        <begin position="781"/>
        <end position="847"/>
    </location>
</feature>
<dbReference type="InterPro" id="IPR021109">
    <property type="entry name" value="Peptidase_aspartic_dom_sf"/>
</dbReference>
<dbReference type="CDD" id="cd01647">
    <property type="entry name" value="RT_LTR"/>
    <property type="match status" value="1"/>
</dbReference>
<evidence type="ECO:0000313" key="12">
    <source>
        <dbReference type="EMBL" id="CAF1529056.1"/>
    </source>
</evidence>
<feature type="domain" description="Reverse transcriptase" evidence="9">
    <location>
        <begin position="1235"/>
        <end position="1414"/>
    </location>
</feature>
<dbReference type="InterPro" id="IPR041588">
    <property type="entry name" value="Integrase_H2C2"/>
</dbReference>
<dbReference type="SUPFAM" id="SSF50630">
    <property type="entry name" value="Acid proteases"/>
    <property type="match status" value="1"/>
</dbReference>
<dbReference type="Gene3D" id="1.10.340.70">
    <property type="match status" value="1"/>
</dbReference>
<keyword evidence="3" id="KW-0548">Nucleotidyltransferase</keyword>
<dbReference type="GO" id="GO:0003676">
    <property type="term" value="F:nucleic acid binding"/>
    <property type="evidence" value="ECO:0007669"/>
    <property type="project" value="InterPro"/>
</dbReference>
<evidence type="ECO:0000259" key="9">
    <source>
        <dbReference type="PROSITE" id="PS50878"/>
    </source>
</evidence>
<feature type="compositionally biased region" description="Basic and acidic residues" evidence="8">
    <location>
        <begin position="819"/>
        <end position="833"/>
    </location>
</feature>
<dbReference type="InterPro" id="IPR012337">
    <property type="entry name" value="RNaseH-like_sf"/>
</dbReference>
<comment type="caution">
    <text evidence="11">The sequence shown here is derived from an EMBL/GenBank/DDBJ whole genome shotgun (WGS) entry which is preliminary data.</text>
</comment>
<keyword evidence="6" id="KW-0378">Hydrolase</keyword>
<dbReference type="GO" id="GO:0004519">
    <property type="term" value="F:endonuclease activity"/>
    <property type="evidence" value="ECO:0007669"/>
    <property type="project" value="UniProtKB-KW"/>
</dbReference>
<dbReference type="PROSITE" id="PS50878">
    <property type="entry name" value="RT_POL"/>
    <property type="match status" value="1"/>
</dbReference>
<dbReference type="Proteomes" id="UP000663854">
    <property type="component" value="Unassembled WGS sequence"/>
</dbReference>
<gene>
    <name evidence="12" type="ORF">JXQ802_LOCUS42099</name>
    <name evidence="11" type="ORF">PYM288_LOCUS27203</name>
</gene>
<dbReference type="SUPFAM" id="SSF53098">
    <property type="entry name" value="Ribonuclease H-like"/>
    <property type="match status" value="1"/>
</dbReference>
<dbReference type="GO" id="GO:0006508">
    <property type="term" value="P:proteolysis"/>
    <property type="evidence" value="ECO:0007669"/>
    <property type="project" value="InterPro"/>
</dbReference>
<dbReference type="EMBL" id="CAJNOL010002788">
    <property type="protein sequence ID" value="CAF1529056.1"/>
    <property type="molecule type" value="Genomic_DNA"/>
</dbReference>
<dbReference type="InterPro" id="IPR041373">
    <property type="entry name" value="RT_RNaseH"/>
</dbReference>
<reference evidence="11" key="1">
    <citation type="submission" date="2021-02" db="EMBL/GenBank/DDBJ databases">
        <authorList>
            <person name="Nowell W R."/>
        </authorList>
    </citation>
    <scope>NUCLEOTIDE SEQUENCE</scope>
</reference>
<dbReference type="CDD" id="cd09274">
    <property type="entry name" value="RNase_HI_RT_Ty3"/>
    <property type="match status" value="1"/>
</dbReference>
<dbReference type="Proteomes" id="UP000663870">
    <property type="component" value="Unassembled WGS sequence"/>
</dbReference>
<keyword evidence="14" id="KW-1185">Reference proteome</keyword>
<dbReference type="Gene3D" id="3.10.10.10">
    <property type="entry name" value="HIV Type 1 Reverse Transcriptase, subunit A, domain 1"/>
    <property type="match status" value="1"/>
</dbReference>
<keyword evidence="7" id="KW-0695">RNA-directed DNA polymerase</keyword>
<dbReference type="EMBL" id="CAJNOH010001755">
    <property type="protein sequence ID" value="CAF1247470.1"/>
    <property type="molecule type" value="Genomic_DNA"/>
</dbReference>
<dbReference type="Pfam" id="PF13975">
    <property type="entry name" value="gag-asp_proteas"/>
    <property type="match status" value="1"/>
</dbReference>